<proteinExistence type="predicted"/>
<feature type="transmembrane region" description="Helical" evidence="1">
    <location>
        <begin position="12"/>
        <end position="31"/>
    </location>
</feature>
<dbReference type="AlphaFoldDB" id="A0A0R2FZZ8"/>
<accession>A0A0R2FZZ8</accession>
<comment type="caution">
    <text evidence="2">The sequence shown here is derived from an EMBL/GenBank/DDBJ whole genome shotgun (WGS) entry which is preliminary data.</text>
</comment>
<reference evidence="2 3" key="1">
    <citation type="journal article" date="2015" name="Genome Announc.">
        <title>Expanding the biotechnology potential of lactobacilli through comparative genomics of 213 strains and associated genera.</title>
        <authorList>
            <person name="Sun Z."/>
            <person name="Harris H.M."/>
            <person name="McCann A."/>
            <person name="Guo C."/>
            <person name="Argimon S."/>
            <person name="Zhang W."/>
            <person name="Yang X."/>
            <person name="Jeffery I.B."/>
            <person name="Cooney J.C."/>
            <person name="Kagawa T.F."/>
            <person name="Liu W."/>
            <person name="Song Y."/>
            <person name="Salvetti E."/>
            <person name="Wrobel A."/>
            <person name="Rasinkangas P."/>
            <person name="Parkhill J."/>
            <person name="Rea M.C."/>
            <person name="O'Sullivan O."/>
            <person name="Ritari J."/>
            <person name="Douillard F.P."/>
            <person name="Paul Ross R."/>
            <person name="Yang R."/>
            <person name="Briner A.E."/>
            <person name="Felis G.E."/>
            <person name="de Vos W.M."/>
            <person name="Barrangou R."/>
            <person name="Klaenhammer T.R."/>
            <person name="Caufield P.W."/>
            <person name="Cui Y."/>
            <person name="Zhang H."/>
            <person name="O'Toole P.W."/>
        </authorList>
    </citation>
    <scope>NUCLEOTIDE SEQUENCE [LARGE SCALE GENOMIC DNA]</scope>
    <source>
        <strain evidence="2 3">DSM 20190</strain>
    </source>
</reference>
<dbReference type="PATRIC" id="fig|1123500.6.peg.1203"/>
<evidence type="ECO:0000256" key="1">
    <source>
        <dbReference type="SAM" id="Phobius"/>
    </source>
</evidence>
<dbReference type="InParanoid" id="A0A0R2FZZ8"/>
<keyword evidence="1" id="KW-0472">Membrane</keyword>
<feature type="transmembrane region" description="Helical" evidence="1">
    <location>
        <begin position="43"/>
        <end position="67"/>
    </location>
</feature>
<gene>
    <name evidence="2" type="ORF">IV68_GL001204</name>
</gene>
<dbReference type="Proteomes" id="UP000051296">
    <property type="component" value="Unassembled WGS sequence"/>
</dbReference>
<keyword evidence="1" id="KW-0812">Transmembrane</keyword>
<keyword evidence="1" id="KW-1133">Transmembrane helix</keyword>
<protein>
    <submittedName>
        <fullName evidence="2">Uncharacterized protein</fullName>
    </submittedName>
</protein>
<sequence length="69" mass="7411">MFFPLTGTGGKLDAVGSLIIILGLIASQLALRQDKKQAGYGPVNWRLVTIILLVLAITLTLVARIVAFF</sequence>
<evidence type="ECO:0000313" key="3">
    <source>
        <dbReference type="Proteomes" id="UP000051296"/>
    </source>
</evidence>
<evidence type="ECO:0000313" key="2">
    <source>
        <dbReference type="EMBL" id="KRN30778.1"/>
    </source>
</evidence>
<dbReference type="EMBL" id="JQAX01000005">
    <property type="protein sequence ID" value="KRN30778.1"/>
    <property type="molecule type" value="Genomic_DNA"/>
</dbReference>
<name>A0A0R2FZZ8_9LACO</name>
<keyword evidence="3" id="KW-1185">Reference proteome</keyword>
<organism evidence="2 3">
    <name type="scientific">Weissella halotolerans DSM 20190</name>
    <dbReference type="NCBI Taxonomy" id="1123500"/>
    <lineage>
        <taxon>Bacteria</taxon>
        <taxon>Bacillati</taxon>
        <taxon>Bacillota</taxon>
        <taxon>Bacilli</taxon>
        <taxon>Lactobacillales</taxon>
        <taxon>Lactobacillaceae</taxon>
        <taxon>Weissella</taxon>
    </lineage>
</organism>